<dbReference type="GO" id="GO:1990904">
    <property type="term" value="C:ribonucleoprotein complex"/>
    <property type="evidence" value="ECO:0007669"/>
    <property type="project" value="UniProtKB-KW"/>
</dbReference>
<evidence type="ECO:0000256" key="2">
    <source>
        <dbReference type="ARBA" id="ARBA00022980"/>
    </source>
</evidence>
<dbReference type="GO" id="GO:0005840">
    <property type="term" value="C:ribosome"/>
    <property type="evidence" value="ECO:0007669"/>
    <property type="project" value="UniProtKB-KW"/>
</dbReference>
<dbReference type="Proteomes" id="UP000176650">
    <property type="component" value="Unassembled WGS sequence"/>
</dbReference>
<dbReference type="STRING" id="1797298.A2988_04455"/>
<gene>
    <name evidence="6" type="ORF">A2988_04455</name>
</gene>
<name>A0A1F5BVU5_9BACT</name>
<evidence type="ECO:0000313" key="7">
    <source>
        <dbReference type="Proteomes" id="UP000176650"/>
    </source>
</evidence>
<reference evidence="6 7" key="1">
    <citation type="journal article" date="2016" name="Nat. Commun.">
        <title>Thousands of microbial genomes shed light on interconnected biogeochemical processes in an aquifer system.</title>
        <authorList>
            <person name="Anantharaman K."/>
            <person name="Brown C.T."/>
            <person name="Hug L.A."/>
            <person name="Sharon I."/>
            <person name="Castelle C.J."/>
            <person name="Probst A.J."/>
            <person name="Thomas B.C."/>
            <person name="Singh A."/>
            <person name="Wilkins M.J."/>
            <person name="Karaoz U."/>
            <person name="Brodie E.L."/>
            <person name="Williams K.H."/>
            <person name="Hubbard S.S."/>
            <person name="Banfield J.F."/>
        </authorList>
    </citation>
    <scope>NUCLEOTIDE SEQUENCE [LARGE SCALE GENOMIC DNA]</scope>
</reference>
<dbReference type="AlphaFoldDB" id="A0A1F5BVU5"/>
<organism evidence="6 7">
    <name type="scientific">Candidatus Azambacteria bacterium RIFCSPLOWO2_01_FULL_46_25</name>
    <dbReference type="NCBI Taxonomy" id="1797298"/>
    <lineage>
        <taxon>Bacteria</taxon>
        <taxon>Candidatus Azamiibacteriota</taxon>
    </lineage>
</organism>
<dbReference type="NCBIfam" id="TIGR00062">
    <property type="entry name" value="L27"/>
    <property type="match status" value="1"/>
</dbReference>
<comment type="similarity">
    <text evidence="1">Belongs to the bacterial ribosomal protein bL27 family.</text>
</comment>
<dbReference type="PROSITE" id="PS00831">
    <property type="entry name" value="RIBOSOMAL_L27"/>
    <property type="match status" value="1"/>
</dbReference>
<evidence type="ECO:0000256" key="4">
    <source>
        <dbReference type="ARBA" id="ARBA00035175"/>
    </source>
</evidence>
<evidence type="ECO:0000256" key="5">
    <source>
        <dbReference type="ARBA" id="ARBA00035477"/>
    </source>
</evidence>
<accession>A0A1F5BVU5</accession>
<dbReference type="PRINTS" id="PR00063">
    <property type="entry name" value="RIBOSOMALL27"/>
</dbReference>
<dbReference type="SUPFAM" id="SSF110324">
    <property type="entry name" value="Ribosomal L27 protein-like"/>
    <property type="match status" value="1"/>
</dbReference>
<dbReference type="Pfam" id="PF01016">
    <property type="entry name" value="Ribosomal_L27"/>
    <property type="match status" value="1"/>
</dbReference>
<dbReference type="InterPro" id="IPR001684">
    <property type="entry name" value="Ribosomal_bL27"/>
</dbReference>
<sequence>MATAKSAGSTRLGRDSAAKRLGVKLFEGERAYPGNILIRQRGTRYLAGKNVRMGSDNTLYSVTEGTIKFTQRSKKLFNGSSRSAKVVNVVSA</sequence>
<keyword evidence="2 6" id="KW-0689">Ribosomal protein</keyword>
<dbReference type="EMBL" id="MEYS01000001">
    <property type="protein sequence ID" value="OGD34720.1"/>
    <property type="molecule type" value="Genomic_DNA"/>
</dbReference>
<protein>
    <recommendedName>
        <fullName evidence="4">Large ribosomal subunit protein bL27</fullName>
    </recommendedName>
    <alternativeName>
        <fullName evidence="5">50S ribosomal protein L27</fullName>
    </alternativeName>
</protein>
<dbReference type="FunFam" id="2.40.50.100:FF:000020">
    <property type="entry name" value="50S ribosomal protein L27"/>
    <property type="match status" value="1"/>
</dbReference>
<proteinExistence type="inferred from homology"/>
<dbReference type="GO" id="GO:0006412">
    <property type="term" value="P:translation"/>
    <property type="evidence" value="ECO:0007669"/>
    <property type="project" value="InterPro"/>
</dbReference>
<evidence type="ECO:0000256" key="1">
    <source>
        <dbReference type="ARBA" id="ARBA00010797"/>
    </source>
</evidence>
<dbReference type="PANTHER" id="PTHR15893">
    <property type="entry name" value="RIBOSOMAL PROTEIN L27"/>
    <property type="match status" value="1"/>
</dbReference>
<evidence type="ECO:0000256" key="3">
    <source>
        <dbReference type="ARBA" id="ARBA00023274"/>
    </source>
</evidence>
<dbReference type="InterPro" id="IPR018261">
    <property type="entry name" value="Ribosomal_bL27_CS"/>
</dbReference>
<keyword evidence="3" id="KW-0687">Ribonucleoprotein</keyword>
<dbReference type="Gene3D" id="2.40.50.100">
    <property type="match status" value="1"/>
</dbReference>
<dbReference type="GO" id="GO:0003735">
    <property type="term" value="F:structural constituent of ribosome"/>
    <property type="evidence" value="ECO:0007669"/>
    <property type="project" value="InterPro"/>
</dbReference>
<dbReference type="PANTHER" id="PTHR15893:SF0">
    <property type="entry name" value="LARGE RIBOSOMAL SUBUNIT PROTEIN BL27M"/>
    <property type="match status" value="1"/>
</dbReference>
<evidence type="ECO:0000313" key="6">
    <source>
        <dbReference type="EMBL" id="OGD34720.1"/>
    </source>
</evidence>
<comment type="caution">
    <text evidence="6">The sequence shown here is derived from an EMBL/GenBank/DDBJ whole genome shotgun (WGS) entry which is preliminary data.</text>
</comment>